<dbReference type="PANTHER" id="PTHR20857">
    <property type="entry name" value="THIAMINE-PHOSPHATE PYROPHOSPHORYLASE"/>
    <property type="match status" value="1"/>
</dbReference>
<dbReference type="GO" id="GO:0005737">
    <property type="term" value="C:cytoplasm"/>
    <property type="evidence" value="ECO:0007669"/>
    <property type="project" value="TreeGrafter"/>
</dbReference>
<dbReference type="InterPro" id="IPR013785">
    <property type="entry name" value="Aldolase_TIM"/>
</dbReference>
<reference evidence="4 5" key="1">
    <citation type="journal article" date="2016" name="Front. Microbiol.">
        <title>Comprehensive Phylogenetic Analysis of Bovine Non-aureus Staphylococci Species Based on Whole-Genome Sequencing.</title>
        <authorList>
            <person name="Naushad S."/>
            <person name="Barkema H.W."/>
            <person name="Luby C."/>
            <person name="Condas L.A."/>
            <person name="Nobrega D.B."/>
            <person name="Carson D.A."/>
            <person name="De Buck J."/>
        </authorList>
    </citation>
    <scope>NUCLEOTIDE SEQUENCE [LARGE SCALE GENOMIC DNA]</scope>
    <source>
        <strain evidence="4 5">SNUC 2204</strain>
    </source>
</reference>
<comment type="caution">
    <text evidence="4">The sequence shown here is derived from an EMBL/GenBank/DDBJ whole genome shotgun (WGS) entry which is preliminary data.</text>
</comment>
<proteinExistence type="predicted"/>
<dbReference type="GO" id="GO:0009228">
    <property type="term" value="P:thiamine biosynthetic process"/>
    <property type="evidence" value="ECO:0007669"/>
    <property type="project" value="UniProtKB-KW"/>
</dbReference>
<dbReference type="PANTHER" id="PTHR20857:SF15">
    <property type="entry name" value="THIAMINE-PHOSPHATE SYNTHASE"/>
    <property type="match status" value="1"/>
</dbReference>
<dbReference type="EMBL" id="PZFK01000013">
    <property type="protein sequence ID" value="PTI29531.1"/>
    <property type="molecule type" value="Genomic_DNA"/>
</dbReference>
<name>A0A2T4PT65_9STAP</name>
<dbReference type="CDD" id="cd00564">
    <property type="entry name" value="TMP_TenI"/>
    <property type="match status" value="1"/>
</dbReference>
<evidence type="ECO:0000259" key="3">
    <source>
        <dbReference type="Pfam" id="PF02581"/>
    </source>
</evidence>
<dbReference type="InterPro" id="IPR022998">
    <property type="entry name" value="ThiamineP_synth_TenI"/>
</dbReference>
<keyword evidence="2" id="KW-0784">Thiamine biosynthesis</keyword>
<evidence type="ECO:0000313" key="5">
    <source>
        <dbReference type="Proteomes" id="UP000241209"/>
    </source>
</evidence>
<gene>
    <name evidence="4" type="ORF">BU072_07650</name>
</gene>
<dbReference type="GeneID" id="64117401"/>
<dbReference type="Gene3D" id="3.20.20.70">
    <property type="entry name" value="Aldolase class I"/>
    <property type="match status" value="1"/>
</dbReference>
<dbReference type="RefSeq" id="WP_107536822.1">
    <property type="nucleotide sequence ID" value="NZ_BMDF01000007.1"/>
</dbReference>
<dbReference type="SUPFAM" id="SSF51391">
    <property type="entry name" value="Thiamin phosphate synthase"/>
    <property type="match status" value="1"/>
</dbReference>
<protein>
    <submittedName>
        <fullName evidence="4">Thiamine phosphate synthase</fullName>
    </submittedName>
</protein>
<accession>A0A2T4PT65</accession>
<dbReference type="GO" id="GO:0004789">
    <property type="term" value="F:thiamine-phosphate diphosphorylase activity"/>
    <property type="evidence" value="ECO:0007669"/>
    <property type="project" value="TreeGrafter"/>
</dbReference>
<dbReference type="Proteomes" id="UP000241209">
    <property type="component" value="Unassembled WGS sequence"/>
</dbReference>
<comment type="pathway">
    <text evidence="1">Cofactor biosynthesis; thiamine diphosphate biosynthesis.</text>
</comment>
<dbReference type="InterPro" id="IPR036206">
    <property type="entry name" value="ThiamineP_synth_sf"/>
</dbReference>
<evidence type="ECO:0000256" key="2">
    <source>
        <dbReference type="ARBA" id="ARBA00022977"/>
    </source>
</evidence>
<evidence type="ECO:0000256" key="1">
    <source>
        <dbReference type="ARBA" id="ARBA00004948"/>
    </source>
</evidence>
<sequence length="197" mass="22764">MIQLFIAVSPYKYLEHIDLDHYISISKEIDLLLLRVPMSRDSLCHSIEYLMDHGFPKNKLMIHSDTSLLELYDLSFIHFRENDAQAFLYKQNHAHISVSMSTHSSESIQQAQLHHLDFVFFGHIFESTSKEGYVPRTAEEIKRATSIDIPIFAIGGIDQHSLQFLPKGFQGICAISFFRDSSIKEIDSLRKVWNAYV</sequence>
<dbReference type="STRING" id="1167632.GCA_000286335_01943"/>
<feature type="domain" description="Thiamine phosphate synthase/TenI" evidence="3">
    <location>
        <begin position="57"/>
        <end position="176"/>
    </location>
</feature>
<organism evidence="4 5">
    <name type="scientific">Mammaliicoccus vitulinus</name>
    <dbReference type="NCBI Taxonomy" id="71237"/>
    <lineage>
        <taxon>Bacteria</taxon>
        <taxon>Bacillati</taxon>
        <taxon>Bacillota</taxon>
        <taxon>Bacilli</taxon>
        <taxon>Bacillales</taxon>
        <taxon>Staphylococcaceae</taxon>
        <taxon>Mammaliicoccus</taxon>
    </lineage>
</organism>
<evidence type="ECO:0000313" key="4">
    <source>
        <dbReference type="EMBL" id="PTI29531.1"/>
    </source>
</evidence>
<dbReference type="AlphaFoldDB" id="A0A2T4PT65"/>
<dbReference type="Pfam" id="PF02581">
    <property type="entry name" value="TMP-TENI"/>
    <property type="match status" value="1"/>
</dbReference>